<sequence length="507" mass="59279">MKNNQFKKRKTKRKNAKSKNEMEIESANNETNNINNFPNGDQQNFLSISQMQYSNYPTQEQYYMKFGNIEVTSQSSFPSTPNLWINSANNQVDSMESEQVNLKQAMFSTPQLSSPFFTPNSRPLSATAQQIRHVSITNKLFLVLLAQQNENIMNFSDFSFDNNFFQHKLKKERNYQPDPFYIENQNFNENFRLVLVDWMSSVSDVLLLQDETFLFAVNFLDRFFSLVSNCSLEHLQLVGLGCLYIAAKIEEIYPPSIKNFSKITNKKFLPNQIKQVEVHLLSTLDFFVNPVTILNWVREFLNRAVFIIKNYDHFFTQTPNESNQESRKNGIESNIMDVSQNIKSIENISEKNPPKNPVWQLENAGIQTESDPRFNSKFSFDFPVEIYLDISELISLIIMDINYLQFLPSIIAATAMSFFIPDEFIIQSTTGYNLSRLSECKYWMQSFLQFCSRFNHKKIIEKKNSFHDDLSPKEAYLLHIHNPDNKFYLEEMNQSTMNSFVSNIFDL</sequence>
<dbReference type="AlphaFoldDB" id="A0A9Q0LG38"/>
<comment type="similarity">
    <text evidence="4">Belongs to the cyclin family.</text>
</comment>
<feature type="compositionally biased region" description="Low complexity" evidence="5">
    <location>
        <begin position="28"/>
        <end position="39"/>
    </location>
</feature>
<evidence type="ECO:0000313" key="7">
    <source>
        <dbReference type="EMBL" id="KAJ5072257.1"/>
    </source>
</evidence>
<dbReference type="EMBL" id="JAPDFW010000081">
    <property type="protein sequence ID" value="KAJ5072257.1"/>
    <property type="molecule type" value="Genomic_DNA"/>
</dbReference>
<feature type="region of interest" description="Disordered" evidence="5">
    <location>
        <begin position="1"/>
        <end position="42"/>
    </location>
</feature>
<dbReference type="Pfam" id="PF00134">
    <property type="entry name" value="Cyclin_N"/>
    <property type="match status" value="1"/>
</dbReference>
<evidence type="ECO:0000256" key="3">
    <source>
        <dbReference type="ARBA" id="ARBA00023306"/>
    </source>
</evidence>
<dbReference type="InterPro" id="IPR036915">
    <property type="entry name" value="Cyclin-like_sf"/>
</dbReference>
<dbReference type="PANTHER" id="PTHR10177">
    <property type="entry name" value="CYCLINS"/>
    <property type="match status" value="1"/>
</dbReference>
<dbReference type="SMART" id="SM00385">
    <property type="entry name" value="CYCLIN"/>
    <property type="match status" value="1"/>
</dbReference>
<keyword evidence="1" id="KW-0132">Cell division</keyword>
<evidence type="ECO:0000256" key="1">
    <source>
        <dbReference type="ARBA" id="ARBA00022618"/>
    </source>
</evidence>
<evidence type="ECO:0000256" key="4">
    <source>
        <dbReference type="RuleBase" id="RU000383"/>
    </source>
</evidence>
<dbReference type="Proteomes" id="UP001149090">
    <property type="component" value="Unassembled WGS sequence"/>
</dbReference>
<dbReference type="PIRSF" id="PIRSF001771">
    <property type="entry name" value="Cyclin_A_B_D_E"/>
    <property type="match status" value="1"/>
</dbReference>
<dbReference type="FunFam" id="1.10.472.10:FF:000001">
    <property type="entry name" value="G2/mitotic-specific cyclin"/>
    <property type="match status" value="1"/>
</dbReference>
<keyword evidence="2 4" id="KW-0195">Cyclin</keyword>
<accession>A0A9Q0LG38</accession>
<protein>
    <submittedName>
        <fullName evidence="7">G1/s-specific cyclin-e</fullName>
    </submittedName>
</protein>
<feature type="domain" description="Cyclin-like" evidence="6">
    <location>
        <begin position="197"/>
        <end position="282"/>
    </location>
</feature>
<feature type="compositionally biased region" description="Basic residues" evidence="5">
    <location>
        <begin position="1"/>
        <end position="17"/>
    </location>
</feature>
<dbReference type="Pfam" id="PF02984">
    <property type="entry name" value="Cyclin_C"/>
    <property type="match status" value="1"/>
</dbReference>
<gene>
    <name evidence="7" type="ORF">M0811_01271</name>
</gene>
<name>A0A9Q0LG38_ANAIG</name>
<evidence type="ECO:0000256" key="5">
    <source>
        <dbReference type="SAM" id="MobiDB-lite"/>
    </source>
</evidence>
<dbReference type="GO" id="GO:0016538">
    <property type="term" value="F:cyclin-dependent protein serine/threonine kinase regulator activity"/>
    <property type="evidence" value="ECO:0007669"/>
    <property type="project" value="InterPro"/>
</dbReference>
<dbReference type="InterPro" id="IPR006671">
    <property type="entry name" value="Cyclin_N"/>
</dbReference>
<keyword evidence="3" id="KW-0131">Cell cycle</keyword>
<proteinExistence type="inferred from homology"/>
<dbReference type="OrthoDB" id="5590282at2759"/>
<dbReference type="InterPro" id="IPR048258">
    <property type="entry name" value="Cyclins_cyclin-box"/>
</dbReference>
<reference evidence="7" key="1">
    <citation type="submission" date="2022-10" db="EMBL/GenBank/DDBJ databases">
        <title>Novel sulphate-reducing endosymbionts in the free-living metamonad Anaeramoeba.</title>
        <authorList>
            <person name="Jerlstrom-Hultqvist J."/>
            <person name="Cepicka I."/>
            <person name="Gallot-Lavallee L."/>
            <person name="Salas-Leiva D."/>
            <person name="Curtis B.A."/>
            <person name="Zahonova K."/>
            <person name="Pipaliya S."/>
            <person name="Dacks J."/>
            <person name="Roger A.J."/>
        </authorList>
    </citation>
    <scope>NUCLEOTIDE SEQUENCE</scope>
    <source>
        <strain evidence="7">BMAN</strain>
    </source>
</reference>
<dbReference type="InterPro" id="IPR004367">
    <property type="entry name" value="Cyclin_C-dom"/>
</dbReference>
<keyword evidence="8" id="KW-1185">Reference proteome</keyword>
<dbReference type="InterPro" id="IPR046965">
    <property type="entry name" value="Cyclin_A/B-like"/>
</dbReference>
<comment type="caution">
    <text evidence="7">The sequence shown here is derived from an EMBL/GenBank/DDBJ whole genome shotgun (WGS) entry which is preliminary data.</text>
</comment>
<dbReference type="Gene3D" id="1.10.472.10">
    <property type="entry name" value="Cyclin-like"/>
    <property type="match status" value="1"/>
</dbReference>
<evidence type="ECO:0000259" key="6">
    <source>
        <dbReference type="SMART" id="SM00385"/>
    </source>
</evidence>
<dbReference type="GO" id="GO:0051301">
    <property type="term" value="P:cell division"/>
    <property type="evidence" value="ECO:0007669"/>
    <property type="project" value="UniProtKB-KW"/>
</dbReference>
<dbReference type="InterPro" id="IPR013763">
    <property type="entry name" value="Cyclin-like_dom"/>
</dbReference>
<evidence type="ECO:0000313" key="8">
    <source>
        <dbReference type="Proteomes" id="UP001149090"/>
    </source>
</evidence>
<dbReference type="GO" id="GO:0044772">
    <property type="term" value="P:mitotic cell cycle phase transition"/>
    <property type="evidence" value="ECO:0007669"/>
    <property type="project" value="InterPro"/>
</dbReference>
<evidence type="ECO:0000256" key="2">
    <source>
        <dbReference type="ARBA" id="ARBA00023127"/>
    </source>
</evidence>
<dbReference type="InterPro" id="IPR039361">
    <property type="entry name" value="Cyclin"/>
</dbReference>
<dbReference type="SUPFAM" id="SSF47954">
    <property type="entry name" value="Cyclin-like"/>
    <property type="match status" value="2"/>
</dbReference>
<organism evidence="7 8">
    <name type="scientific">Anaeramoeba ignava</name>
    <name type="common">Anaerobic marine amoeba</name>
    <dbReference type="NCBI Taxonomy" id="1746090"/>
    <lineage>
        <taxon>Eukaryota</taxon>
        <taxon>Metamonada</taxon>
        <taxon>Anaeramoebidae</taxon>
        <taxon>Anaeramoeba</taxon>
    </lineage>
</organism>
<dbReference type="PROSITE" id="PS00292">
    <property type="entry name" value="CYCLINS"/>
    <property type="match status" value="1"/>
</dbReference>